<reference evidence="1" key="1">
    <citation type="journal article" date="2022" name="bioRxiv">
        <title>Genomics of Preaxostyla Flagellates Illuminates Evolutionary Transitions and the Path Towards Mitochondrial Loss.</title>
        <authorList>
            <person name="Novak L.V.F."/>
            <person name="Treitli S.C."/>
            <person name="Pyrih J."/>
            <person name="Halakuc P."/>
            <person name="Pipaliya S.V."/>
            <person name="Vacek V."/>
            <person name="Brzon O."/>
            <person name="Soukal P."/>
            <person name="Eme L."/>
            <person name="Dacks J.B."/>
            <person name="Karnkowska A."/>
            <person name="Elias M."/>
            <person name="Hampl V."/>
        </authorList>
    </citation>
    <scope>NUCLEOTIDE SEQUENCE</scope>
    <source>
        <strain evidence="1">RCP-MX</strain>
    </source>
</reference>
<dbReference type="EMBL" id="JAPMOS010000078">
    <property type="protein sequence ID" value="KAJ4456200.1"/>
    <property type="molecule type" value="Genomic_DNA"/>
</dbReference>
<organism evidence="1 2">
    <name type="scientific">Paratrimastix pyriformis</name>
    <dbReference type="NCBI Taxonomy" id="342808"/>
    <lineage>
        <taxon>Eukaryota</taxon>
        <taxon>Metamonada</taxon>
        <taxon>Preaxostyla</taxon>
        <taxon>Paratrimastigidae</taxon>
        <taxon>Paratrimastix</taxon>
    </lineage>
</organism>
<sequence length="219" mass="24396">MKAHEGNRKIPFPTNSYLIRHNFPRPLTYILIANNLNQNKILRLHNHARSFMTCIFLTNGTIHFNPLNLFQFDAPPQHHIPYPQLEIPDNDPSSTVCFPSLAVMVFIKFTSNILNPNLILSRPINPSLSNSIKKPQTTINYHFCCLNCSSDIATMAGGISYPTVPRLHDASPPSILPILALTSSAPCTPNTNPSIFDCHFTPSTIDPKPSTPISLFNPI</sequence>
<keyword evidence="2" id="KW-1185">Reference proteome</keyword>
<protein>
    <submittedName>
        <fullName evidence="1">Uncharacterized protein</fullName>
    </submittedName>
</protein>
<comment type="caution">
    <text evidence="1">The sequence shown here is derived from an EMBL/GenBank/DDBJ whole genome shotgun (WGS) entry which is preliminary data.</text>
</comment>
<proteinExistence type="predicted"/>
<dbReference type="Proteomes" id="UP001141327">
    <property type="component" value="Unassembled WGS sequence"/>
</dbReference>
<evidence type="ECO:0000313" key="2">
    <source>
        <dbReference type="Proteomes" id="UP001141327"/>
    </source>
</evidence>
<evidence type="ECO:0000313" key="1">
    <source>
        <dbReference type="EMBL" id="KAJ4456200.1"/>
    </source>
</evidence>
<accession>A0ABQ8UFM8</accession>
<gene>
    <name evidence="1" type="ORF">PAPYR_8640</name>
</gene>
<name>A0ABQ8UFM8_9EUKA</name>